<keyword evidence="3" id="KW-0560">Oxidoreductase</keyword>
<evidence type="ECO:0000313" key="7">
    <source>
        <dbReference type="EMBL" id="USJ28988.1"/>
    </source>
</evidence>
<evidence type="ECO:0000256" key="2">
    <source>
        <dbReference type="ARBA" id="ARBA00022729"/>
    </source>
</evidence>
<evidence type="ECO:0000313" key="8">
    <source>
        <dbReference type="Proteomes" id="UP001055420"/>
    </source>
</evidence>
<dbReference type="InterPro" id="IPR012336">
    <property type="entry name" value="Thioredoxin-like_fold"/>
</dbReference>
<comment type="similarity">
    <text evidence="1">Belongs to the thioredoxin family. DsbA subfamily.</text>
</comment>
<dbReference type="SUPFAM" id="SSF52833">
    <property type="entry name" value="Thioredoxin-like"/>
    <property type="match status" value="1"/>
</dbReference>
<reference evidence="7" key="1">
    <citation type="submission" date="2022-06" db="EMBL/GenBank/DDBJ databases">
        <title>Novel species in genus Dyadobacter.</title>
        <authorList>
            <person name="Ma C."/>
        </authorList>
    </citation>
    <scope>NUCLEOTIDE SEQUENCE</scope>
    <source>
        <strain evidence="7">CY22</strain>
    </source>
</reference>
<organism evidence="7 8">
    <name type="scientific">Dyadobacter chenhuakuii</name>
    <dbReference type="NCBI Taxonomy" id="2909339"/>
    <lineage>
        <taxon>Bacteria</taxon>
        <taxon>Pseudomonadati</taxon>
        <taxon>Bacteroidota</taxon>
        <taxon>Cytophagia</taxon>
        <taxon>Cytophagales</taxon>
        <taxon>Spirosomataceae</taxon>
        <taxon>Dyadobacter</taxon>
    </lineage>
</organism>
<evidence type="ECO:0000259" key="6">
    <source>
        <dbReference type="Pfam" id="PF13462"/>
    </source>
</evidence>
<keyword evidence="2" id="KW-0732">Signal</keyword>
<dbReference type="EMBL" id="CP098805">
    <property type="protein sequence ID" value="USJ28988.1"/>
    <property type="molecule type" value="Genomic_DNA"/>
</dbReference>
<evidence type="ECO:0000256" key="1">
    <source>
        <dbReference type="ARBA" id="ARBA00005791"/>
    </source>
</evidence>
<keyword evidence="5" id="KW-0676">Redox-active center</keyword>
<dbReference type="InterPro" id="IPR036249">
    <property type="entry name" value="Thioredoxin-like_sf"/>
</dbReference>
<name>A0ABY4XFU2_9BACT</name>
<dbReference type="PANTHER" id="PTHR13887:SF14">
    <property type="entry name" value="DISULFIDE BOND FORMATION PROTEIN D"/>
    <property type="match status" value="1"/>
</dbReference>
<dbReference type="Pfam" id="PF13462">
    <property type="entry name" value="Thioredoxin_4"/>
    <property type="match status" value="1"/>
</dbReference>
<dbReference type="InterPro" id="IPR027304">
    <property type="entry name" value="Trigger_fact/SurA_dom_sf"/>
</dbReference>
<dbReference type="Proteomes" id="UP001055420">
    <property type="component" value="Chromosome"/>
</dbReference>
<protein>
    <submittedName>
        <fullName evidence="7">Thioredoxin domain-containing protein</fullName>
    </submittedName>
</protein>
<dbReference type="Gene3D" id="1.10.4030.10">
    <property type="entry name" value="Porin chaperone SurA, peptide-binding domain"/>
    <property type="match status" value="1"/>
</dbReference>
<evidence type="ECO:0000256" key="3">
    <source>
        <dbReference type="ARBA" id="ARBA00023002"/>
    </source>
</evidence>
<sequence>MQTTSLLKMLGMFCIGLVAICSCEKQAEKRIVAVVEGEAISLEEVDNLIKNSLYEYLFAIYDVRRIALNELINSRMISKEAKALHVSVDSVTSLRIAEMKQKLTKDQYVSDNALQHGVVDEENPFKLIPLHTDEGQRILEKSYVKFLNQMLNKELSAKYKVKISLEPPETPKLDLRGTITYARRNMQSLNVVTIVSDFDCPVCQSKVPVFKQLFKKYSDRVRFEYVHLSPSISKSILFSACAAKQGKFWEAHDLLFRMGQNGSQEIESLMTSLNLDPKACKTCMESDKVADEINASMEQLRALGIKVTPTIIINNRIYYGEISEEVMGQFIEKSLK</sequence>
<keyword evidence="4" id="KW-1015">Disulfide bond</keyword>
<evidence type="ECO:0000256" key="5">
    <source>
        <dbReference type="ARBA" id="ARBA00023284"/>
    </source>
</evidence>
<gene>
    <name evidence="7" type="ORF">NFI80_14000</name>
</gene>
<dbReference type="Gene3D" id="3.40.30.10">
    <property type="entry name" value="Glutaredoxin"/>
    <property type="match status" value="1"/>
</dbReference>
<proteinExistence type="inferred from homology"/>
<dbReference type="RefSeq" id="WP_235162668.1">
    <property type="nucleotide sequence ID" value="NZ_CP098805.1"/>
</dbReference>
<dbReference type="SUPFAM" id="SSF109998">
    <property type="entry name" value="Triger factor/SurA peptide-binding domain-like"/>
    <property type="match status" value="1"/>
</dbReference>
<accession>A0ABY4XFU2</accession>
<feature type="domain" description="Thioredoxin-like fold" evidence="6">
    <location>
        <begin position="188"/>
        <end position="333"/>
    </location>
</feature>
<evidence type="ECO:0000256" key="4">
    <source>
        <dbReference type="ARBA" id="ARBA00023157"/>
    </source>
</evidence>
<dbReference type="PANTHER" id="PTHR13887">
    <property type="entry name" value="GLUTATHIONE S-TRANSFERASE KAPPA"/>
    <property type="match status" value="1"/>
</dbReference>
<keyword evidence="8" id="KW-1185">Reference proteome</keyword>